<dbReference type="PIRSF" id="PIRSF007510">
    <property type="entry name" value="UCP007510"/>
    <property type="match status" value="1"/>
</dbReference>
<evidence type="ECO:0000313" key="2">
    <source>
        <dbReference type="EMBL" id="THF77000.1"/>
    </source>
</evidence>
<organism evidence="2 3">
    <name type="scientific">Metabacillus sediminilitoris</name>
    <dbReference type="NCBI Taxonomy" id="2567941"/>
    <lineage>
        <taxon>Bacteria</taxon>
        <taxon>Bacillati</taxon>
        <taxon>Bacillota</taxon>
        <taxon>Bacilli</taxon>
        <taxon>Bacillales</taxon>
        <taxon>Bacillaceae</taxon>
        <taxon>Metabacillus</taxon>
    </lineage>
</organism>
<accession>A0A4S4BVH2</accession>
<dbReference type="SUPFAM" id="SSF110710">
    <property type="entry name" value="TTHA0583/YokD-like"/>
    <property type="match status" value="1"/>
</dbReference>
<protein>
    <recommendedName>
        <fullName evidence="1">UPF0340 protein E6W99_20160</fullName>
    </recommendedName>
</protein>
<dbReference type="NCBIfam" id="TIGR01440">
    <property type="entry name" value="TIGR01440 family protein"/>
    <property type="match status" value="1"/>
</dbReference>
<dbReference type="OrthoDB" id="9803187at2"/>
<proteinExistence type="inferred from homology"/>
<sequence length="191" mass="20837">MTNLDDWQKDLVHLVEDFCAQANVNKDDIVVIGCSTSEVIGEKIGTAGSEEVANMIFHTLTAQLKETTGAHLAFQCCEHLNRAIVMEKEAARANRFEEVSVIPVRQAGGAMATFAYNHMENPVVVESIKADAGIDIGDTFIGMHLKHVAVPLRGKIKQLGSAHVTMAKTRPKLIGGSRAVYEMTDENQSCR</sequence>
<keyword evidence="3" id="KW-1185">Reference proteome</keyword>
<gene>
    <name evidence="2" type="ORF">E6W99_20160</name>
</gene>
<dbReference type="Gene3D" id="3.40.50.10360">
    <property type="entry name" value="Hypothetical protein TT1679"/>
    <property type="match status" value="1"/>
</dbReference>
<evidence type="ECO:0000313" key="3">
    <source>
        <dbReference type="Proteomes" id="UP000310334"/>
    </source>
</evidence>
<name>A0A4S4BVH2_9BACI</name>
<comment type="caution">
    <text evidence="2">The sequence shown here is derived from an EMBL/GenBank/DDBJ whole genome shotgun (WGS) entry which is preliminary data.</text>
</comment>
<dbReference type="RefSeq" id="WP_136357151.1">
    <property type="nucleotide sequence ID" value="NZ_CP046266.1"/>
</dbReference>
<dbReference type="Pfam" id="PF04260">
    <property type="entry name" value="DUF436"/>
    <property type="match status" value="1"/>
</dbReference>
<dbReference type="EMBL" id="SSNT01000017">
    <property type="protein sequence ID" value="THF77000.1"/>
    <property type="molecule type" value="Genomic_DNA"/>
</dbReference>
<dbReference type="InterPro" id="IPR006340">
    <property type="entry name" value="DUF436"/>
</dbReference>
<reference evidence="2 3" key="1">
    <citation type="submission" date="2019-04" db="EMBL/GenBank/DDBJ databases">
        <title>Bacillus sediminilitoris sp. nov., isolated from a tidal flat sediment on the East China Sea.</title>
        <authorList>
            <person name="Wei Y."/>
            <person name="Mao H."/>
            <person name="Fang J."/>
        </authorList>
    </citation>
    <scope>NUCLEOTIDE SEQUENCE [LARGE SCALE GENOMIC DNA]</scope>
    <source>
        <strain evidence="2 3">DSL-17</strain>
    </source>
</reference>
<dbReference type="Proteomes" id="UP000310334">
    <property type="component" value="Unassembled WGS sequence"/>
</dbReference>
<dbReference type="InterPro" id="IPR028345">
    <property type="entry name" value="Antibiotic_NAT-like"/>
</dbReference>
<evidence type="ECO:0000256" key="1">
    <source>
        <dbReference type="HAMAP-Rule" id="MF_00800"/>
    </source>
</evidence>
<dbReference type="AlphaFoldDB" id="A0A4S4BVH2"/>
<dbReference type="HAMAP" id="MF_00800">
    <property type="entry name" value="UPF0340"/>
    <property type="match status" value="1"/>
</dbReference>
<comment type="similarity">
    <text evidence="1">Belongs to the UPF0340 family.</text>
</comment>